<dbReference type="STRING" id="688.A6E04_01710"/>
<proteinExistence type="predicted"/>
<evidence type="ECO:0000313" key="2">
    <source>
        <dbReference type="EMBL" id="OCH18563.1"/>
    </source>
</evidence>
<evidence type="ECO:0008006" key="4">
    <source>
        <dbReference type="Google" id="ProtNLM"/>
    </source>
</evidence>
<organism evidence="2 3">
    <name type="scientific">Aliivibrio logei</name>
    <name type="common">Vibrio logei</name>
    <dbReference type="NCBI Taxonomy" id="688"/>
    <lineage>
        <taxon>Bacteria</taxon>
        <taxon>Pseudomonadati</taxon>
        <taxon>Pseudomonadota</taxon>
        <taxon>Gammaproteobacteria</taxon>
        <taxon>Vibrionales</taxon>
        <taxon>Vibrionaceae</taxon>
        <taxon>Aliivibrio</taxon>
    </lineage>
</organism>
<keyword evidence="1" id="KW-0472">Membrane</keyword>
<dbReference type="Proteomes" id="UP000093523">
    <property type="component" value="Unassembled WGS sequence"/>
</dbReference>
<evidence type="ECO:0000256" key="1">
    <source>
        <dbReference type="SAM" id="Phobius"/>
    </source>
</evidence>
<keyword evidence="1" id="KW-1133">Transmembrane helix</keyword>
<keyword evidence="1" id="KW-0812">Transmembrane</keyword>
<feature type="transmembrane region" description="Helical" evidence="1">
    <location>
        <begin position="275"/>
        <end position="294"/>
    </location>
</feature>
<protein>
    <recommendedName>
        <fullName evidence="4">EpsG family protein</fullName>
    </recommendedName>
</protein>
<feature type="transmembrane region" description="Helical" evidence="1">
    <location>
        <begin position="200"/>
        <end position="224"/>
    </location>
</feature>
<dbReference type="EMBL" id="MAJU01000024">
    <property type="protein sequence ID" value="OCH18563.1"/>
    <property type="molecule type" value="Genomic_DNA"/>
</dbReference>
<dbReference type="Pfam" id="PF14897">
    <property type="entry name" value="EpsG"/>
    <property type="match status" value="1"/>
</dbReference>
<name>A0A1B9NVG1_ALILO</name>
<dbReference type="RefSeq" id="WP_065611837.1">
    <property type="nucleotide sequence ID" value="NZ_CAWMPN010000024.1"/>
</dbReference>
<feature type="transmembrane region" description="Helical" evidence="1">
    <location>
        <begin position="244"/>
        <end position="263"/>
    </location>
</feature>
<reference evidence="2 3" key="1">
    <citation type="submission" date="2016-06" db="EMBL/GenBank/DDBJ databases">
        <authorList>
            <person name="Kjaerup R.B."/>
            <person name="Dalgaard T.S."/>
            <person name="Juul-Madsen H.R."/>
        </authorList>
    </citation>
    <scope>NUCLEOTIDE SEQUENCE [LARGE SCALE GENOMIC DNA]</scope>
    <source>
        <strain evidence="2 3">1S159</strain>
    </source>
</reference>
<evidence type="ECO:0000313" key="3">
    <source>
        <dbReference type="Proteomes" id="UP000093523"/>
    </source>
</evidence>
<feature type="transmembrane region" description="Helical" evidence="1">
    <location>
        <begin position="95"/>
        <end position="112"/>
    </location>
</feature>
<feature type="transmembrane region" description="Helical" evidence="1">
    <location>
        <begin position="323"/>
        <end position="344"/>
    </location>
</feature>
<dbReference type="InterPro" id="IPR049458">
    <property type="entry name" value="EpsG-like"/>
</dbReference>
<dbReference type="AlphaFoldDB" id="A0A1B9NVG1"/>
<accession>A0A1B9NVG1</accession>
<feature type="transmembrane region" description="Helical" evidence="1">
    <location>
        <begin position="118"/>
        <end position="134"/>
    </location>
</feature>
<sequence length="354" mass="41136">MEVLTKFNFIYIAFTVIGSASLMLCHTSSRIGFAKNVVFIPIFLMLLLLLLRDRGWDLQNYKNIFDNIQSVSFSGWVEPGFQVAIIFVKKIGGGFNTFNFLYAISICLLTYLIATHELRYPLVFVLLLLLVYFFRGPYGQMRQALAMLLFMFSLRYIERKQIRFFIINSVALTMHSIAILPLVAFLLLKYMRFTKKQYVVGVIVFLFFILGNLSTHILNLSLFHHSFFMKLQFYLSNSHSTGGFITPVVFRIIFVTIILAFIFPRFTMLSNYEKIILNTFFIGIVTYALCSYDLRIASRASRVFIIVELLILAKAMEYSKNKVILSLIYLLYGALFLVWELYIMSKAEVIYTWS</sequence>
<feature type="transmembrane region" description="Helical" evidence="1">
    <location>
        <begin position="32"/>
        <end position="51"/>
    </location>
</feature>
<comment type="caution">
    <text evidence="2">The sequence shown here is derived from an EMBL/GenBank/DDBJ whole genome shotgun (WGS) entry which is preliminary data.</text>
</comment>
<feature type="transmembrane region" description="Helical" evidence="1">
    <location>
        <begin position="6"/>
        <end position="25"/>
    </location>
</feature>
<gene>
    <name evidence="2" type="ORF">A6E04_01710</name>
</gene>
<feature type="transmembrane region" description="Helical" evidence="1">
    <location>
        <begin position="164"/>
        <end position="188"/>
    </location>
</feature>